<dbReference type="Pfam" id="PF00206">
    <property type="entry name" value="Lyase_1"/>
    <property type="match status" value="1"/>
</dbReference>
<dbReference type="GO" id="GO:0005737">
    <property type="term" value="C:cytoplasm"/>
    <property type="evidence" value="ECO:0007669"/>
    <property type="project" value="UniProtKB-SubCell"/>
</dbReference>
<dbReference type="GO" id="GO:0006106">
    <property type="term" value="P:fumarate metabolic process"/>
    <property type="evidence" value="ECO:0007669"/>
    <property type="project" value="InterPro"/>
</dbReference>
<feature type="binding site" evidence="4">
    <location>
        <begin position="136"/>
        <end position="138"/>
    </location>
    <ligand>
        <name>substrate</name>
    </ligand>
</feature>
<dbReference type="UniPathway" id="UPA00223">
    <property type="reaction ID" value="UER01007"/>
</dbReference>
<evidence type="ECO:0000259" key="5">
    <source>
        <dbReference type="Pfam" id="PF00206"/>
    </source>
</evidence>
<feature type="binding site" evidence="4">
    <location>
        <begin position="100"/>
        <end position="102"/>
    </location>
    <ligand>
        <name>substrate</name>
    </ligand>
</feature>
<dbReference type="InterPro" id="IPR005677">
    <property type="entry name" value="Fum_hydII"/>
</dbReference>
<evidence type="ECO:0000256" key="3">
    <source>
        <dbReference type="ARBA" id="ARBA00023239"/>
    </source>
</evidence>
<dbReference type="RefSeq" id="WP_056961400.1">
    <property type="nucleotide sequence ID" value="NZ_AYZI01000002.1"/>
</dbReference>
<dbReference type="InterPro" id="IPR008948">
    <property type="entry name" value="L-Aspartase-like"/>
</dbReference>
<dbReference type="InterPro" id="IPR020557">
    <property type="entry name" value="Fumarate_lyase_CS"/>
</dbReference>
<gene>
    <name evidence="4" type="primary">fumC</name>
    <name evidence="7" type="ORF">FC87_GL000461</name>
</gene>
<dbReference type="InterPro" id="IPR024083">
    <property type="entry name" value="Fumarase/histidase_N"/>
</dbReference>
<dbReference type="GO" id="GO:0006108">
    <property type="term" value="P:malate metabolic process"/>
    <property type="evidence" value="ECO:0007669"/>
    <property type="project" value="TreeGrafter"/>
</dbReference>
<dbReference type="GO" id="GO:0008797">
    <property type="term" value="F:aspartate ammonia-lyase activity"/>
    <property type="evidence" value="ECO:0007669"/>
    <property type="project" value="UniProtKB-EC"/>
</dbReference>
<dbReference type="HAMAP" id="MF_00743">
    <property type="entry name" value="FumaraseC"/>
    <property type="match status" value="1"/>
</dbReference>
<evidence type="ECO:0000256" key="2">
    <source>
        <dbReference type="ARBA" id="ARBA00009084"/>
    </source>
</evidence>
<evidence type="ECO:0000256" key="1">
    <source>
        <dbReference type="ARBA" id="ARBA00001494"/>
    </source>
</evidence>
<keyword evidence="4" id="KW-0816">Tricarboxylic acid cycle</keyword>
<reference evidence="7 8" key="1">
    <citation type="journal article" date="2015" name="Genome Announc.">
        <title>Expanding the biotechnology potential of lactobacilli through comparative genomics of 213 strains and associated genera.</title>
        <authorList>
            <person name="Sun Z."/>
            <person name="Harris H.M."/>
            <person name="McCann A."/>
            <person name="Guo C."/>
            <person name="Argimon S."/>
            <person name="Zhang W."/>
            <person name="Yang X."/>
            <person name="Jeffery I.B."/>
            <person name="Cooney J.C."/>
            <person name="Kagawa T.F."/>
            <person name="Liu W."/>
            <person name="Song Y."/>
            <person name="Salvetti E."/>
            <person name="Wrobel A."/>
            <person name="Rasinkangas P."/>
            <person name="Parkhill J."/>
            <person name="Rea M.C."/>
            <person name="O'Sullivan O."/>
            <person name="Ritari J."/>
            <person name="Douillard F.P."/>
            <person name="Paul Ross R."/>
            <person name="Yang R."/>
            <person name="Briner A.E."/>
            <person name="Felis G.E."/>
            <person name="de Vos W.M."/>
            <person name="Barrangou R."/>
            <person name="Klaenhammer T.R."/>
            <person name="Caufield P.W."/>
            <person name="Cui Y."/>
            <person name="Zhang H."/>
            <person name="O'Toole P.W."/>
        </authorList>
    </citation>
    <scope>NUCLEOTIDE SEQUENCE [LARGE SCALE GENOMIC DNA]</scope>
    <source>
        <strain evidence="7 8">DSM 22689</strain>
    </source>
</reference>
<comment type="function">
    <text evidence="4">Involved in the TCA cycle. Catalyzes the stereospecific interconversion of fumarate to L-malate.</text>
</comment>
<feature type="active site" evidence="4">
    <location>
        <position position="313"/>
    </location>
</feature>
<feature type="domain" description="Fumarate lyase N-terminal" evidence="5">
    <location>
        <begin position="12"/>
        <end position="337"/>
    </location>
</feature>
<dbReference type="GO" id="GO:0006099">
    <property type="term" value="P:tricarboxylic acid cycle"/>
    <property type="evidence" value="ECO:0007669"/>
    <property type="project" value="UniProtKB-UniRule"/>
</dbReference>
<dbReference type="InterPro" id="IPR022761">
    <property type="entry name" value="Fumarate_lyase_N"/>
</dbReference>
<evidence type="ECO:0000313" key="8">
    <source>
        <dbReference type="Proteomes" id="UP000051586"/>
    </source>
</evidence>
<evidence type="ECO:0000313" key="7">
    <source>
        <dbReference type="EMBL" id="KRM92328.1"/>
    </source>
</evidence>
<dbReference type="PROSITE" id="PS00163">
    <property type="entry name" value="FUMARATE_LYASES"/>
    <property type="match status" value="1"/>
</dbReference>
<feature type="active site" description="Proton donor/acceptor" evidence="4">
    <location>
        <position position="184"/>
    </location>
</feature>
<feature type="domain" description="Fumarase C C-terminal" evidence="6">
    <location>
        <begin position="404"/>
        <end position="456"/>
    </location>
</feature>
<comment type="caution">
    <text evidence="7">The sequence shown here is derived from an EMBL/GenBank/DDBJ whole genome shotgun (WGS) entry which is preliminary data.</text>
</comment>
<comment type="pathway">
    <text evidence="4">Carbohydrate metabolism; tricarboxylic acid cycle; (S)-malate from fumarate: step 1/1.</text>
</comment>
<dbReference type="PANTHER" id="PTHR11444">
    <property type="entry name" value="ASPARTATEAMMONIA/ARGININOSUCCINATE/ADENYLOSUCCINATE LYASE"/>
    <property type="match status" value="1"/>
</dbReference>
<evidence type="ECO:0000256" key="4">
    <source>
        <dbReference type="HAMAP-Rule" id="MF_00743"/>
    </source>
</evidence>
<dbReference type="GO" id="GO:0004333">
    <property type="term" value="F:fumarate hydratase activity"/>
    <property type="evidence" value="ECO:0007669"/>
    <property type="project" value="UniProtKB-UniRule"/>
</dbReference>
<comment type="catalytic activity">
    <reaction evidence="4">
        <text>(S)-malate = fumarate + H2O</text>
        <dbReference type="Rhea" id="RHEA:12460"/>
        <dbReference type="ChEBI" id="CHEBI:15377"/>
        <dbReference type="ChEBI" id="CHEBI:15589"/>
        <dbReference type="ChEBI" id="CHEBI:29806"/>
        <dbReference type="EC" id="4.2.1.2"/>
    </reaction>
</comment>
<dbReference type="FunFam" id="1.10.40.30:FF:000002">
    <property type="entry name" value="Fumarate hydratase class II"/>
    <property type="match status" value="1"/>
</dbReference>
<dbReference type="Pfam" id="PF10415">
    <property type="entry name" value="FumaraseC_C"/>
    <property type="match status" value="1"/>
</dbReference>
<comment type="miscellaneous">
    <text evidence="4">There are 2 substrate-binding sites: the catalytic A site, and the non-catalytic B site that may play a role in the transfer of substrate or product between the active site and the solvent. Alternatively, the B site may bind allosteric effectors.</text>
</comment>
<dbReference type="EC" id="4.2.1.2" evidence="4"/>
<sequence>MSKYREETDTLGKVRIPQTAWWGPQTERSRQNFVAGPTMPLAVIRALLTIKQCAAIVNARQKKLPLAKKTAIVVAVSQLLELSDADLRQHFPLRVYQTGSGTQTNMNVNEVICYLSNHQSHPVALQPNDDVNQSQSSNDTFPTAMNIAALQALPPLLERLTELIKTFQRLENKYRQTVKIGRTHLQDATPMTFGQEVSGWRTIVEQDLEALRQTMPALQQVPIGGTAVGTGLNTPPAFTAEIVLELQKQTGLPLQTMNQFGGLTSHTALVTLHGAVSALASDLMKIANDIRFLASGPRAGYGELRIPANEPGSSIMPGKVNPTQAEAMTMAATRVMGNQTTMTVANSQGNFELNVYKPVLIATFLESVNLISELLPNFTTKLVAGITVNQERMTQLVDRSLMTVTALAPHIGYHQAARLAQQALDEDQDLRTVVLASGLVNSAEFDRWVDPMKMTNSQS</sequence>
<dbReference type="InterPro" id="IPR000362">
    <property type="entry name" value="Fumarate_lyase_fam"/>
</dbReference>
<feature type="site" description="Important for catalytic activity" evidence="4">
    <location>
        <position position="326"/>
    </location>
</feature>
<feature type="binding site" evidence="4">
    <location>
        <position position="314"/>
    </location>
    <ligand>
        <name>substrate</name>
    </ligand>
</feature>
<comment type="similarity">
    <text evidence="2 4">Belongs to the class-II fumarase/aspartase family. Fumarase subfamily.</text>
</comment>
<feature type="binding site" evidence="4">
    <location>
        <position position="183"/>
    </location>
    <ligand>
        <name>substrate</name>
    </ligand>
</feature>
<keyword evidence="4" id="KW-0963">Cytoplasm</keyword>
<dbReference type="STRING" id="1423745.GCA_001311215_00959"/>
<accession>A0A0R2CL49</accession>
<comment type="subcellular location">
    <subcellularLocation>
        <location evidence="4">Cytoplasm</location>
    </subcellularLocation>
</comment>
<dbReference type="PATRIC" id="fig|1423745.4.peg.485"/>
<proteinExistence type="inferred from homology"/>
<evidence type="ECO:0000259" key="6">
    <source>
        <dbReference type="Pfam" id="PF10415"/>
    </source>
</evidence>
<dbReference type="EMBL" id="AYZI01000002">
    <property type="protein sequence ID" value="KRM92328.1"/>
    <property type="molecule type" value="Genomic_DNA"/>
</dbReference>
<organism evidence="7 8">
    <name type="scientific">Fructilactobacillus florum DSM 22689 = JCM 16035</name>
    <dbReference type="NCBI Taxonomy" id="1423745"/>
    <lineage>
        <taxon>Bacteria</taxon>
        <taxon>Bacillati</taxon>
        <taxon>Bacillota</taxon>
        <taxon>Bacilli</taxon>
        <taxon>Lactobacillales</taxon>
        <taxon>Lactobacillaceae</taxon>
        <taxon>Fructilactobacillus</taxon>
    </lineage>
</organism>
<dbReference type="FunFam" id="1.20.200.10:FF:000001">
    <property type="entry name" value="Fumarate hydratase, mitochondrial"/>
    <property type="match status" value="1"/>
</dbReference>
<dbReference type="Proteomes" id="UP000051586">
    <property type="component" value="Unassembled WGS sequence"/>
</dbReference>
<comment type="subunit">
    <text evidence="4">Homotetramer.</text>
</comment>
<dbReference type="PANTHER" id="PTHR11444:SF1">
    <property type="entry name" value="FUMARATE HYDRATASE, MITOCHONDRIAL"/>
    <property type="match status" value="1"/>
</dbReference>
<dbReference type="PRINTS" id="PR00145">
    <property type="entry name" value="ARGSUCLYASE"/>
</dbReference>
<feature type="binding site" evidence="4">
    <location>
        <begin position="319"/>
        <end position="321"/>
    </location>
    <ligand>
        <name>substrate</name>
    </ligand>
</feature>
<protein>
    <recommendedName>
        <fullName evidence="4">Fumarate hydratase class II</fullName>
        <shortName evidence="4">Fumarase C</shortName>
        <ecNumber evidence="4">4.2.1.2</ecNumber>
    </recommendedName>
    <alternativeName>
        <fullName evidence="4">Aerobic fumarase</fullName>
    </alternativeName>
    <alternativeName>
        <fullName evidence="4">Iron-independent fumarase</fullName>
    </alternativeName>
</protein>
<dbReference type="Gene3D" id="1.20.200.10">
    <property type="entry name" value="Fumarase/aspartase (Central domain)"/>
    <property type="match status" value="1"/>
</dbReference>
<comment type="catalytic activity">
    <reaction evidence="1">
        <text>L-aspartate = fumarate + NH4(+)</text>
        <dbReference type="Rhea" id="RHEA:16601"/>
        <dbReference type="ChEBI" id="CHEBI:28938"/>
        <dbReference type="ChEBI" id="CHEBI:29806"/>
        <dbReference type="ChEBI" id="CHEBI:29991"/>
        <dbReference type="EC" id="4.3.1.1"/>
    </reaction>
</comment>
<dbReference type="InterPro" id="IPR018951">
    <property type="entry name" value="Fumarase_C_C"/>
</dbReference>
<keyword evidence="3 4" id="KW-0456">Lyase</keyword>
<dbReference type="PRINTS" id="PR00149">
    <property type="entry name" value="FUMRATELYASE"/>
</dbReference>
<dbReference type="Gene3D" id="1.10.275.10">
    <property type="entry name" value="Fumarase/aspartase (N-terminal domain)"/>
    <property type="match status" value="1"/>
</dbReference>
<name>A0A0R2CL49_9LACO</name>
<comment type="caution">
    <text evidence="4">Lacks conserved residue(s) required for the propagation of feature annotation.</text>
</comment>
<dbReference type="SUPFAM" id="SSF48557">
    <property type="entry name" value="L-aspartase-like"/>
    <property type="match status" value="1"/>
</dbReference>
<dbReference type="AlphaFoldDB" id="A0A0R2CL49"/>
<dbReference type="Gene3D" id="1.10.40.30">
    <property type="entry name" value="Fumarase/aspartase (C-terminal domain)"/>
    <property type="match status" value="1"/>
</dbReference>